<dbReference type="Proteomes" id="UP000293391">
    <property type="component" value="Chromosome"/>
</dbReference>
<accession>A0AAJ4P1B4</accession>
<proteinExistence type="predicted"/>
<dbReference type="RefSeq" id="WP_129717831.1">
    <property type="nucleotide sequence ID" value="NZ_CP078045.1"/>
</dbReference>
<reference evidence="1" key="1">
    <citation type="submission" date="2018-10" db="EMBL/GenBank/DDBJ databases">
        <authorList>
            <person name="D'Souza A.W."/>
            <person name="Potter R.F."/>
            <person name="Wallace M."/>
            <person name="Shupe A."/>
            <person name="Patel S."/>
            <person name="Sun S."/>
            <person name="Gul D."/>
            <person name="Kwon J.H."/>
            <person name="Andleeb S."/>
            <person name="Burnham C.-A.D."/>
            <person name="Dantas G."/>
        </authorList>
    </citation>
    <scope>NUCLEOTIDE SEQUENCE</scope>
    <source>
        <strain evidence="1">AL_065</strain>
    </source>
</reference>
<sequence>MFDFNLPLGEEFLEILNLCEIVDWEAKDFWGIIDTPGLAYHERKKLRSQTYTCLYLLRKHGYLAVERASYKKKLFLYSQTEKLKNIKKTSVKVDKKHILVSLTEELDLKITELASQIEYAAELLVSLPELEREILNFRNSLEHQLKKHQIETNTLHQLLEFI</sequence>
<dbReference type="EMBL" id="CP078045">
    <property type="protein sequence ID" value="QXR06186.1"/>
    <property type="molecule type" value="Genomic_DNA"/>
</dbReference>
<name>A0AAJ4P1B4_ACILW</name>
<dbReference type="AlphaFoldDB" id="A0AAJ4P1B4"/>
<protein>
    <submittedName>
        <fullName evidence="1">Uncharacterized protein</fullName>
    </submittedName>
</protein>
<reference evidence="1" key="3">
    <citation type="submission" date="2021-06" db="EMBL/GenBank/DDBJ databases">
        <authorList>
            <person name="Diorio-Toth L."/>
        </authorList>
    </citation>
    <scope>NUCLEOTIDE SEQUENCE</scope>
    <source>
        <strain evidence="1">AL_065</strain>
    </source>
</reference>
<reference evidence="1" key="2">
    <citation type="journal article" date="2019" name="Nat. Commun.">
        <title>Spatiotemporal dynamics of multidrug resistant bacteria on intensive care unit surfaces.</title>
        <authorList>
            <person name="D'Souza A.W."/>
            <person name="Potter R.F."/>
            <person name="Wallace M."/>
            <person name="Shupe A."/>
            <person name="Patel S."/>
            <person name="Sun X."/>
            <person name="Gul D."/>
            <person name="Kwon J.H."/>
            <person name="Andleeb S."/>
            <person name="Burnham C.D."/>
            <person name="Dantas G."/>
        </authorList>
    </citation>
    <scope>NUCLEOTIDE SEQUENCE</scope>
    <source>
        <strain evidence="1">AL_065</strain>
    </source>
</reference>
<gene>
    <name evidence="1" type="ORF">EVX74_008525</name>
</gene>
<evidence type="ECO:0000313" key="1">
    <source>
        <dbReference type="EMBL" id="QXR06186.1"/>
    </source>
</evidence>
<evidence type="ECO:0000313" key="2">
    <source>
        <dbReference type="Proteomes" id="UP000293391"/>
    </source>
</evidence>
<organism evidence="1 2">
    <name type="scientific">Acinetobacter lwoffii</name>
    <dbReference type="NCBI Taxonomy" id="28090"/>
    <lineage>
        <taxon>Bacteria</taxon>
        <taxon>Pseudomonadati</taxon>
        <taxon>Pseudomonadota</taxon>
        <taxon>Gammaproteobacteria</taxon>
        <taxon>Moraxellales</taxon>
        <taxon>Moraxellaceae</taxon>
        <taxon>Acinetobacter</taxon>
    </lineage>
</organism>